<name>A0A1I7W8Q5_HETBA</name>
<keyword evidence="3" id="KW-1185">Reference proteome</keyword>
<accession>A0A1I7W8Q5</accession>
<dbReference type="AlphaFoldDB" id="A0A1I7W8Q5"/>
<dbReference type="WBParaSite" id="Hba_01035">
    <property type="protein sequence ID" value="Hba_01035"/>
    <property type="gene ID" value="Hba_01035"/>
</dbReference>
<feature type="binding site" evidence="1">
    <location>
        <position position="178"/>
    </location>
    <ligand>
        <name>ATP</name>
        <dbReference type="ChEBI" id="CHEBI:30616"/>
    </ligand>
</feature>
<protein>
    <submittedName>
        <fullName evidence="4">Protein kinase domain-containing protein</fullName>
    </submittedName>
</protein>
<reference evidence="4" key="1">
    <citation type="submission" date="2016-11" db="UniProtKB">
        <authorList>
            <consortium name="WormBaseParasite"/>
        </authorList>
    </citation>
    <scope>IDENTIFICATION</scope>
</reference>
<feature type="domain" description="Serine-threonine/tyrosine-protein kinase catalytic" evidence="2">
    <location>
        <begin position="151"/>
        <end position="202"/>
    </location>
</feature>
<proteinExistence type="predicted"/>
<sequence>MLAYPKYPPAYIPGTGGGGATVVYFGDEINPIIVAGGGGGIFPTEFLEGKPVESVKNNGSFINPNIYYLSKVILVLLEVPMNGSERNLWRWRKKQEYGSQDLVVQMCKTRYIAITSKKAISFDFDYGDVDLREDYWGQIAALPQLPWDGIRIGAQIGTGAFGTVHKATMNDGTEVAVKTICMNNSTSTEAQREFAFEALFMQPNMDFCQSNGCLQKHFWMDYSLHKLMCGRLVRLQLNKIYKFLFSVCIYFRSRMIFRRLYFSSSYIAIVFQYLNHSNYLSGFGISMSGVPYTPLTTGVLRKVLEMPEMIEKEDCSGENNSLSQLIFIIVH</sequence>
<organism evidence="3 4">
    <name type="scientific">Heterorhabditis bacteriophora</name>
    <name type="common">Entomopathogenic nematode worm</name>
    <dbReference type="NCBI Taxonomy" id="37862"/>
    <lineage>
        <taxon>Eukaryota</taxon>
        <taxon>Metazoa</taxon>
        <taxon>Ecdysozoa</taxon>
        <taxon>Nematoda</taxon>
        <taxon>Chromadorea</taxon>
        <taxon>Rhabditida</taxon>
        <taxon>Rhabditina</taxon>
        <taxon>Rhabditomorpha</taxon>
        <taxon>Strongyloidea</taxon>
        <taxon>Heterorhabditidae</taxon>
        <taxon>Heterorhabditis</taxon>
    </lineage>
</organism>
<keyword evidence="1" id="KW-0067">ATP-binding</keyword>
<keyword evidence="1" id="KW-0547">Nucleotide-binding</keyword>
<dbReference type="Gene3D" id="3.30.200.20">
    <property type="entry name" value="Phosphorylase Kinase, domain 1"/>
    <property type="match status" value="1"/>
</dbReference>
<dbReference type="Proteomes" id="UP000095283">
    <property type="component" value="Unplaced"/>
</dbReference>
<dbReference type="SUPFAM" id="SSF56112">
    <property type="entry name" value="Protein kinase-like (PK-like)"/>
    <property type="match status" value="1"/>
</dbReference>
<evidence type="ECO:0000259" key="2">
    <source>
        <dbReference type="Pfam" id="PF07714"/>
    </source>
</evidence>
<dbReference type="PROSITE" id="PS00107">
    <property type="entry name" value="PROTEIN_KINASE_ATP"/>
    <property type="match status" value="1"/>
</dbReference>
<dbReference type="GO" id="GO:0004672">
    <property type="term" value="F:protein kinase activity"/>
    <property type="evidence" value="ECO:0007669"/>
    <property type="project" value="InterPro"/>
</dbReference>
<dbReference type="InterPro" id="IPR011009">
    <property type="entry name" value="Kinase-like_dom_sf"/>
</dbReference>
<dbReference type="InterPro" id="IPR017441">
    <property type="entry name" value="Protein_kinase_ATP_BS"/>
</dbReference>
<dbReference type="GO" id="GO:0005524">
    <property type="term" value="F:ATP binding"/>
    <property type="evidence" value="ECO:0007669"/>
    <property type="project" value="UniProtKB-UniRule"/>
</dbReference>
<evidence type="ECO:0000256" key="1">
    <source>
        <dbReference type="PROSITE-ProRule" id="PRU10141"/>
    </source>
</evidence>
<evidence type="ECO:0000313" key="4">
    <source>
        <dbReference type="WBParaSite" id="Hba_01035"/>
    </source>
</evidence>
<dbReference type="InterPro" id="IPR001245">
    <property type="entry name" value="Ser-Thr/Tyr_kinase_cat_dom"/>
</dbReference>
<dbReference type="Pfam" id="PF07714">
    <property type="entry name" value="PK_Tyr_Ser-Thr"/>
    <property type="match status" value="1"/>
</dbReference>
<evidence type="ECO:0000313" key="3">
    <source>
        <dbReference type="Proteomes" id="UP000095283"/>
    </source>
</evidence>